<comment type="similarity">
    <text evidence="1">Belongs to the universal stress protein A family.</text>
</comment>
<dbReference type="InterPro" id="IPR006016">
    <property type="entry name" value="UspA"/>
</dbReference>
<gene>
    <name evidence="3" type="ORF">FRZ67_08595</name>
</gene>
<evidence type="ECO:0000256" key="1">
    <source>
        <dbReference type="ARBA" id="ARBA00008791"/>
    </source>
</evidence>
<dbReference type="PANTHER" id="PTHR46268">
    <property type="entry name" value="STRESS RESPONSE PROTEIN NHAX"/>
    <property type="match status" value="1"/>
</dbReference>
<dbReference type="AlphaFoldDB" id="A0A5B8V769"/>
<dbReference type="PANTHER" id="PTHR46268:SF6">
    <property type="entry name" value="UNIVERSAL STRESS PROTEIN UP12"/>
    <property type="match status" value="1"/>
</dbReference>
<accession>A0A5B8V769</accession>
<feature type="domain" description="UspA" evidence="2">
    <location>
        <begin position="7"/>
        <end position="149"/>
    </location>
</feature>
<dbReference type="Proteomes" id="UP000321533">
    <property type="component" value="Chromosome"/>
</dbReference>
<keyword evidence="4" id="KW-1185">Reference proteome</keyword>
<name>A0A5B8V769_9BACT</name>
<dbReference type="RefSeq" id="WP_147189157.1">
    <property type="nucleotide sequence ID" value="NZ_CP042435.1"/>
</dbReference>
<dbReference type="KEGG" id="pgin:FRZ67_08595"/>
<dbReference type="Gene3D" id="3.40.50.12370">
    <property type="match status" value="1"/>
</dbReference>
<dbReference type="SUPFAM" id="SSF52402">
    <property type="entry name" value="Adenine nucleotide alpha hydrolases-like"/>
    <property type="match status" value="2"/>
</dbReference>
<dbReference type="EMBL" id="CP042435">
    <property type="protein sequence ID" value="QEC67350.1"/>
    <property type="molecule type" value="Genomic_DNA"/>
</dbReference>
<evidence type="ECO:0000313" key="3">
    <source>
        <dbReference type="EMBL" id="QEC67350.1"/>
    </source>
</evidence>
<protein>
    <submittedName>
        <fullName evidence="3">Universal stress protein</fullName>
    </submittedName>
</protein>
<sequence length="284" mass="32472">MQNNLYNILVPVDFTQKDKWATAKAIELANALHCNIHLVHVVSKNIFPLLTVEAAHFYPYDYTADLKNAQDRLHEMKEAYSQHLCGKGQIEISVLHGNEQEELAKYARLYQMDMFVKGLSKFNLLHRIISTVSISNLAKKTFIPVLAVRASGLVSHFKKIVLPLHDDHVPMRRIRLAAMLGRYFKSTIFVVSLRKENNEPGVPILSQTMEVIQSLTTIPVQSIILEGKNLATTTLNFSKKINADLIMINNKHEYYLPGLWNRVTKRLLSYNSSIPVITLEKEYE</sequence>
<evidence type="ECO:0000259" key="2">
    <source>
        <dbReference type="Pfam" id="PF00582"/>
    </source>
</evidence>
<dbReference type="OrthoDB" id="644097at2"/>
<dbReference type="Pfam" id="PF00582">
    <property type="entry name" value="Usp"/>
    <property type="match status" value="1"/>
</dbReference>
<proteinExistence type="inferred from homology"/>
<reference evidence="3 4" key="1">
    <citation type="journal article" date="2016" name="Int. J. Syst. Evol. Microbiol.">
        <title>Panacibacter ginsenosidivorans gen. nov., sp. nov., with ginsenoside converting activity isolated from soil of a ginseng field.</title>
        <authorList>
            <person name="Siddiqi M.Z."/>
            <person name="Muhammad Shafi S."/>
            <person name="Choi K.D."/>
            <person name="Im W.T."/>
        </authorList>
    </citation>
    <scope>NUCLEOTIDE SEQUENCE [LARGE SCALE GENOMIC DNA]</scope>
    <source>
        <strain evidence="3 4">Gsoil1550</strain>
    </source>
</reference>
<dbReference type="CDD" id="cd00293">
    <property type="entry name" value="USP-like"/>
    <property type="match status" value="1"/>
</dbReference>
<organism evidence="3 4">
    <name type="scientific">Panacibacter ginsenosidivorans</name>
    <dbReference type="NCBI Taxonomy" id="1813871"/>
    <lineage>
        <taxon>Bacteria</taxon>
        <taxon>Pseudomonadati</taxon>
        <taxon>Bacteroidota</taxon>
        <taxon>Chitinophagia</taxon>
        <taxon>Chitinophagales</taxon>
        <taxon>Chitinophagaceae</taxon>
        <taxon>Panacibacter</taxon>
    </lineage>
</organism>
<evidence type="ECO:0000313" key="4">
    <source>
        <dbReference type="Proteomes" id="UP000321533"/>
    </source>
</evidence>